<keyword evidence="12" id="KW-0067">ATP-binding</keyword>
<comment type="subunit">
    <text evidence="6">Homodimer.</text>
</comment>
<comment type="subcellular location">
    <subcellularLocation>
        <location evidence="4">Cytoplasm</location>
    </subcellularLocation>
</comment>
<dbReference type="EMBL" id="CP007711">
    <property type="protein sequence ID" value="AIV03401.1"/>
    <property type="molecule type" value="Genomic_DNA"/>
</dbReference>
<keyword evidence="8" id="KW-0963">Cytoplasm</keyword>
<dbReference type="KEGG" id="mgj:MGM1_0140"/>
<evidence type="ECO:0000256" key="5">
    <source>
        <dbReference type="ARBA" id="ARBA00005225"/>
    </source>
</evidence>
<keyword evidence="9" id="KW-0808">Transferase</keyword>
<evidence type="ECO:0000256" key="12">
    <source>
        <dbReference type="ARBA" id="ARBA00022840"/>
    </source>
</evidence>
<dbReference type="SUPFAM" id="SSF53067">
    <property type="entry name" value="Actin-like ATPase domain"/>
    <property type="match status" value="2"/>
</dbReference>
<evidence type="ECO:0000256" key="7">
    <source>
        <dbReference type="ARBA" id="ARBA00012102"/>
    </source>
</evidence>
<gene>
    <name evidence="17" type="primary">coaX</name>
    <name evidence="17" type="ORF">MGM1_0140</name>
</gene>
<dbReference type="EC" id="2.7.1.33" evidence="7"/>
<evidence type="ECO:0000256" key="3">
    <source>
        <dbReference type="ARBA" id="ARBA00001972"/>
    </source>
</evidence>
<dbReference type="UniPathway" id="UPA00241">
    <property type="reaction ID" value="UER00352"/>
</dbReference>
<dbReference type="STRING" id="1318617.MGM1_0140"/>
<evidence type="ECO:0000256" key="10">
    <source>
        <dbReference type="ARBA" id="ARBA00022741"/>
    </source>
</evidence>
<dbReference type="NCBIfam" id="TIGR00671">
    <property type="entry name" value="baf"/>
    <property type="match status" value="1"/>
</dbReference>
<evidence type="ECO:0000256" key="8">
    <source>
        <dbReference type="ARBA" id="ARBA00022490"/>
    </source>
</evidence>
<evidence type="ECO:0000256" key="15">
    <source>
        <dbReference type="ARBA" id="ARBA00038036"/>
    </source>
</evidence>
<comment type="similarity">
    <text evidence="15">Belongs to the type III pantothenate kinase family.</text>
</comment>
<comment type="cofactor">
    <cofactor evidence="2">
        <name>K(+)</name>
        <dbReference type="ChEBI" id="CHEBI:29103"/>
    </cofactor>
</comment>
<comment type="pathway">
    <text evidence="5">Cofactor biosynthesis; coenzyme A biosynthesis; CoA from (R)-pantothenate: step 1/5.</text>
</comment>
<keyword evidence="14" id="KW-0173">Coenzyme A biosynthesis</keyword>
<dbReference type="HOGENOM" id="CLU_1118570_0_0_14"/>
<evidence type="ECO:0000256" key="9">
    <source>
        <dbReference type="ARBA" id="ARBA00022679"/>
    </source>
</evidence>
<evidence type="ECO:0000256" key="6">
    <source>
        <dbReference type="ARBA" id="ARBA00011738"/>
    </source>
</evidence>
<evidence type="ECO:0000256" key="2">
    <source>
        <dbReference type="ARBA" id="ARBA00001958"/>
    </source>
</evidence>
<proteinExistence type="inferred from homology"/>
<dbReference type="InterPro" id="IPR004619">
    <property type="entry name" value="Type_III_PanK"/>
</dbReference>
<evidence type="ECO:0000256" key="1">
    <source>
        <dbReference type="ARBA" id="ARBA00001206"/>
    </source>
</evidence>
<dbReference type="GO" id="GO:0004594">
    <property type="term" value="F:pantothenate kinase activity"/>
    <property type="evidence" value="ECO:0007669"/>
    <property type="project" value="UniProtKB-EC"/>
</dbReference>
<accession>A0A097SS48</accession>
<dbReference type="InterPro" id="IPR043129">
    <property type="entry name" value="ATPase_NBD"/>
</dbReference>
<evidence type="ECO:0000256" key="4">
    <source>
        <dbReference type="ARBA" id="ARBA00004496"/>
    </source>
</evidence>
<keyword evidence="13" id="KW-0630">Potassium</keyword>
<dbReference type="GO" id="GO:0005737">
    <property type="term" value="C:cytoplasm"/>
    <property type="evidence" value="ECO:0007669"/>
    <property type="project" value="UniProtKB-SubCell"/>
</dbReference>
<evidence type="ECO:0000256" key="16">
    <source>
        <dbReference type="ARBA" id="ARBA00040883"/>
    </source>
</evidence>
<dbReference type="AlphaFoldDB" id="A0A097SS48"/>
<dbReference type="Proteomes" id="UP000030066">
    <property type="component" value="Chromosome"/>
</dbReference>
<dbReference type="eggNOG" id="COG1521">
    <property type="taxonomic scope" value="Bacteria"/>
</dbReference>
<keyword evidence="11 17" id="KW-0418">Kinase</keyword>
<dbReference type="GO" id="GO:0015937">
    <property type="term" value="P:coenzyme A biosynthetic process"/>
    <property type="evidence" value="ECO:0007669"/>
    <property type="project" value="UniProtKB-UniPathway"/>
</dbReference>
<comment type="cofactor">
    <cofactor evidence="3">
        <name>NH4(+)</name>
        <dbReference type="ChEBI" id="CHEBI:28938"/>
    </cofactor>
</comment>
<evidence type="ECO:0000313" key="17">
    <source>
        <dbReference type="EMBL" id="AIV03401.1"/>
    </source>
</evidence>
<dbReference type="Pfam" id="PF03309">
    <property type="entry name" value="Pan_kinase"/>
    <property type="match status" value="1"/>
</dbReference>
<dbReference type="PANTHER" id="PTHR34265:SF1">
    <property type="entry name" value="TYPE III PANTOTHENATE KINASE"/>
    <property type="match status" value="1"/>
</dbReference>
<keyword evidence="18" id="KW-1185">Reference proteome</keyword>
<name>A0A097SS48_9BACT</name>
<organism evidence="17 18">
    <name type="scientific">Candidatus Malacoplasma girerdii</name>
    <dbReference type="NCBI Taxonomy" id="1318617"/>
    <lineage>
        <taxon>Bacteria</taxon>
        <taxon>Bacillati</taxon>
        <taxon>Mycoplasmatota</taxon>
        <taxon>Mycoplasmoidales</taxon>
        <taxon>Mycoplasmoidaceae</taxon>
        <taxon>Malacoplasma</taxon>
    </lineage>
</organism>
<sequence length="248" mass="28417">MILIIDIGNTNFKCSVYKKDKQLVIEDQIKTKEVNEKFLTVLVKNKQINNCYIGSVVPSINHKVEKLVKKVLKITPKFLTPKDFIHEFDLSRFNLNEIGVDIIGFALYLKNTYKQAIGICYGTALFAIGVIKNKLLGAILVPYVERGIRKTVEKTEMIKFEHIDYDPLYFEFGSNTHDALLSGINHVYEGLTTNICSYFQKKHGFNKLCITGGNLIKIHLNDDYKNKFDIHQVHNAVIKGYLELVTKK</sequence>
<evidence type="ECO:0000256" key="11">
    <source>
        <dbReference type="ARBA" id="ARBA00022777"/>
    </source>
</evidence>
<dbReference type="GO" id="GO:0005524">
    <property type="term" value="F:ATP binding"/>
    <property type="evidence" value="ECO:0007669"/>
    <property type="project" value="UniProtKB-KW"/>
</dbReference>
<dbReference type="Gene3D" id="3.30.420.40">
    <property type="match status" value="2"/>
</dbReference>
<comment type="catalytic activity">
    <reaction evidence="1">
        <text>(R)-pantothenate + ATP = (R)-4'-phosphopantothenate + ADP + H(+)</text>
        <dbReference type="Rhea" id="RHEA:16373"/>
        <dbReference type="ChEBI" id="CHEBI:10986"/>
        <dbReference type="ChEBI" id="CHEBI:15378"/>
        <dbReference type="ChEBI" id="CHEBI:29032"/>
        <dbReference type="ChEBI" id="CHEBI:30616"/>
        <dbReference type="ChEBI" id="CHEBI:456216"/>
        <dbReference type="EC" id="2.7.1.33"/>
    </reaction>
</comment>
<evidence type="ECO:0000256" key="13">
    <source>
        <dbReference type="ARBA" id="ARBA00022958"/>
    </source>
</evidence>
<dbReference type="PANTHER" id="PTHR34265">
    <property type="entry name" value="TYPE III PANTOTHENATE KINASE"/>
    <property type="match status" value="1"/>
</dbReference>
<evidence type="ECO:0000256" key="14">
    <source>
        <dbReference type="ARBA" id="ARBA00022993"/>
    </source>
</evidence>
<keyword evidence="10" id="KW-0547">Nucleotide-binding</keyword>
<reference evidence="17 18" key="1">
    <citation type="journal article" date="2014" name="PLoS ONE">
        <title>An emerging Mycoplasma associated with trichomoniasis, vaginal infection and disease.</title>
        <authorList>
            <consortium name="Vaginal Microbiome Consortium"/>
            <person name="Fettweis J.M."/>
            <person name="Serrano M.G."/>
            <person name="Huang B."/>
            <person name="Brooks J.P."/>
            <person name="Glascock A.L."/>
            <person name="Sheth N.U."/>
            <person name="Strauss J.F.III."/>
            <person name="Jefferson K.K."/>
            <person name="Buck G.A."/>
        </authorList>
    </citation>
    <scope>NUCLEOTIDE SEQUENCE [LARGE SCALE GENOMIC DNA]</scope>
    <source>
        <strain evidence="17 18">VCU_M1</strain>
    </source>
</reference>
<protein>
    <recommendedName>
        <fullName evidence="16">Type III pantothenate kinase</fullName>
        <ecNumber evidence="7">2.7.1.33</ecNumber>
    </recommendedName>
</protein>
<evidence type="ECO:0000313" key="18">
    <source>
        <dbReference type="Proteomes" id="UP000030066"/>
    </source>
</evidence>